<protein>
    <recommendedName>
        <fullName evidence="1">RNA-directed DNA polymerase</fullName>
        <ecNumber evidence="1">2.7.7.49</ecNumber>
    </recommendedName>
</protein>
<gene>
    <name evidence="11" type="ORF">LIZ65_16875</name>
</gene>
<reference evidence="11 12" key="1">
    <citation type="submission" date="2021-10" db="EMBL/GenBank/DDBJ databases">
        <title>Collection of gut derived symbiotic bacterial strains cultured from healthy donors.</title>
        <authorList>
            <person name="Lin H."/>
            <person name="Littmann E."/>
            <person name="Kohout C."/>
            <person name="Pamer E.G."/>
        </authorList>
    </citation>
    <scope>NUCLEOTIDE SEQUENCE [LARGE SCALE GENOMIC DNA]</scope>
    <source>
        <strain evidence="11 12">DFI.1.165</strain>
    </source>
</reference>
<organism evidence="11 12">
    <name type="scientific">Bariatricus massiliensis</name>
    <dbReference type="NCBI Taxonomy" id="1745713"/>
    <lineage>
        <taxon>Bacteria</taxon>
        <taxon>Bacillati</taxon>
        <taxon>Bacillota</taxon>
        <taxon>Clostridia</taxon>
        <taxon>Lachnospirales</taxon>
        <taxon>Lachnospiraceae</taxon>
        <taxon>Bariatricus</taxon>
    </lineage>
</organism>
<comment type="similarity">
    <text evidence="8">Belongs to the bacterial reverse transcriptase family.</text>
</comment>
<proteinExistence type="inferred from homology"/>
<keyword evidence="7" id="KW-0051">Antiviral defense</keyword>
<comment type="caution">
    <text evidence="11">The sequence shown here is derived from an EMBL/GenBank/DDBJ whole genome shotgun (WGS) entry which is preliminary data.</text>
</comment>
<dbReference type="EC" id="2.7.7.49" evidence="1"/>
<evidence type="ECO:0000259" key="10">
    <source>
        <dbReference type="Pfam" id="PF00078"/>
    </source>
</evidence>
<evidence type="ECO:0000313" key="12">
    <source>
        <dbReference type="Proteomes" id="UP001299546"/>
    </source>
</evidence>
<keyword evidence="5" id="KW-0460">Magnesium</keyword>
<evidence type="ECO:0000256" key="8">
    <source>
        <dbReference type="ARBA" id="ARBA00034120"/>
    </source>
</evidence>
<evidence type="ECO:0000256" key="9">
    <source>
        <dbReference type="ARBA" id="ARBA00048173"/>
    </source>
</evidence>
<keyword evidence="3" id="KW-0548">Nucleotidyltransferase</keyword>
<dbReference type="Proteomes" id="UP001299546">
    <property type="component" value="Unassembled WGS sequence"/>
</dbReference>
<dbReference type="InterPro" id="IPR000477">
    <property type="entry name" value="RT_dom"/>
</dbReference>
<dbReference type="SUPFAM" id="SSF56672">
    <property type="entry name" value="DNA/RNA polymerases"/>
    <property type="match status" value="1"/>
</dbReference>
<dbReference type="GO" id="GO:0003964">
    <property type="term" value="F:RNA-directed DNA polymerase activity"/>
    <property type="evidence" value="ECO:0007669"/>
    <property type="project" value="UniProtKB-KW"/>
</dbReference>
<dbReference type="RefSeq" id="WP_066738000.1">
    <property type="nucleotide sequence ID" value="NZ_JAJCIQ010000017.1"/>
</dbReference>
<evidence type="ECO:0000256" key="2">
    <source>
        <dbReference type="ARBA" id="ARBA00022679"/>
    </source>
</evidence>
<dbReference type="InterPro" id="IPR051083">
    <property type="entry name" value="GrpII_Intron_Splice-Mob/Def"/>
</dbReference>
<comment type="catalytic activity">
    <reaction evidence="9">
        <text>DNA(n) + a 2'-deoxyribonucleoside 5'-triphosphate = DNA(n+1) + diphosphate</text>
        <dbReference type="Rhea" id="RHEA:22508"/>
        <dbReference type="Rhea" id="RHEA-COMP:17339"/>
        <dbReference type="Rhea" id="RHEA-COMP:17340"/>
        <dbReference type="ChEBI" id="CHEBI:33019"/>
        <dbReference type="ChEBI" id="CHEBI:61560"/>
        <dbReference type="ChEBI" id="CHEBI:173112"/>
        <dbReference type="EC" id="2.7.7.49"/>
    </reaction>
</comment>
<evidence type="ECO:0000256" key="4">
    <source>
        <dbReference type="ARBA" id="ARBA00022723"/>
    </source>
</evidence>
<dbReference type="InterPro" id="IPR043502">
    <property type="entry name" value="DNA/RNA_pol_sf"/>
</dbReference>
<dbReference type="PANTHER" id="PTHR34047">
    <property type="entry name" value="NUCLEAR INTRON MATURASE 1, MITOCHONDRIAL-RELATED"/>
    <property type="match status" value="1"/>
</dbReference>
<dbReference type="CDD" id="cd03487">
    <property type="entry name" value="RT_Bac_retron_II"/>
    <property type="match status" value="1"/>
</dbReference>
<evidence type="ECO:0000256" key="3">
    <source>
        <dbReference type="ARBA" id="ARBA00022695"/>
    </source>
</evidence>
<dbReference type="PANTHER" id="PTHR34047:SF7">
    <property type="entry name" value="RNA-DIRECTED DNA POLYMERASE"/>
    <property type="match status" value="1"/>
</dbReference>
<evidence type="ECO:0000256" key="5">
    <source>
        <dbReference type="ARBA" id="ARBA00022842"/>
    </source>
</evidence>
<evidence type="ECO:0000256" key="1">
    <source>
        <dbReference type="ARBA" id="ARBA00012493"/>
    </source>
</evidence>
<feature type="domain" description="Reverse transcriptase" evidence="10">
    <location>
        <begin position="55"/>
        <end position="235"/>
    </location>
</feature>
<keyword evidence="12" id="KW-1185">Reference proteome</keyword>
<name>A0ABS8DKN0_9FIRM</name>
<keyword evidence="6 11" id="KW-0695">RNA-directed DNA polymerase</keyword>
<accession>A0ABS8DKN0</accession>
<keyword evidence="2" id="KW-0808">Transferase</keyword>
<evidence type="ECO:0000256" key="7">
    <source>
        <dbReference type="ARBA" id="ARBA00023118"/>
    </source>
</evidence>
<dbReference type="Pfam" id="PF00078">
    <property type="entry name" value="RVT_1"/>
    <property type="match status" value="1"/>
</dbReference>
<dbReference type="PRINTS" id="PR00866">
    <property type="entry name" value="RNADNAPOLMS"/>
</dbReference>
<evidence type="ECO:0000256" key="6">
    <source>
        <dbReference type="ARBA" id="ARBA00022918"/>
    </source>
</evidence>
<dbReference type="EMBL" id="JAJCIS010000017">
    <property type="protein sequence ID" value="MCB7388964.1"/>
    <property type="molecule type" value="Genomic_DNA"/>
</dbReference>
<evidence type="ECO:0000313" key="11">
    <source>
        <dbReference type="EMBL" id="MCB7388964.1"/>
    </source>
</evidence>
<keyword evidence="4" id="KW-0479">Metal-binding</keyword>
<dbReference type="InterPro" id="IPR000123">
    <property type="entry name" value="Reverse_transcriptase_msDNA"/>
</dbReference>
<sequence>MTDQNLWKYCTREQSNEMLLSLGLLEGTGVKPEAALACLYAVSNHTGRHYRTAQIQKRGGGVRRLLVPDALLNKIQRNLLHHVLDGLPVSTYATAYRKRMSVVDNAAPHVGQALILKLDIKEFFENITFLMVYQSAFPAVYFPPAVRKLLAELCCYEDYLPQGAPTSPAVSNLVMKPFDEYMGSWCGERGICYTRYCDDLTFSGSFDWREVKHKVAGYLRVLGFELNEKKTRILKPHVRQTVTGIVVNDRLQTARSYRRQVRSEVYYCTKYGVEAHLRHLGNKGESYGDSRDVMHYLQHLLGKVHFILQASPEDEEFRRAKEEIERLMKEQE</sequence>